<organism evidence="2 3">
    <name type="scientific">Rhizobium rosettiformans</name>
    <dbReference type="NCBI Taxonomy" id="1368430"/>
    <lineage>
        <taxon>Bacteria</taxon>
        <taxon>Pseudomonadati</taxon>
        <taxon>Pseudomonadota</taxon>
        <taxon>Alphaproteobacteria</taxon>
        <taxon>Hyphomicrobiales</taxon>
        <taxon>Rhizobiaceae</taxon>
        <taxon>Rhizobium/Agrobacterium group</taxon>
        <taxon>Rhizobium</taxon>
    </lineage>
</organism>
<proteinExistence type="predicted"/>
<keyword evidence="1" id="KW-0812">Transmembrane</keyword>
<protein>
    <submittedName>
        <fullName evidence="2">GntP family permease</fullName>
    </submittedName>
</protein>
<sequence length="165" mass="16238">MLTNRSRLPALTDSLSAGAGAAALPLLSTAVLVGFGTVVAALPAFAAMRDAVLGVAPGSPLVSLALSMNVLAGITGSASGGMSIALATMGDDYLARGLAAGIAPEVMHRVASIASGGLDALPQNGAVVTLLSVCRLTHRQAYADIFMVACVGPLLALVVVVMVAA</sequence>
<dbReference type="PANTHER" id="PTHR30354">
    <property type="entry name" value="GNT FAMILY GLUCONATE TRANSPORTER"/>
    <property type="match status" value="1"/>
</dbReference>
<keyword evidence="1" id="KW-0472">Membrane</keyword>
<dbReference type="RefSeq" id="WP_203021280.1">
    <property type="nucleotide sequence ID" value="NZ_CP032409.1"/>
</dbReference>
<gene>
    <name evidence="2" type="ORF">D4A92_24995</name>
</gene>
<dbReference type="EMBL" id="CP032409">
    <property type="protein sequence ID" value="QRF54781.1"/>
    <property type="molecule type" value="Genomic_DNA"/>
</dbReference>
<accession>A0ABX7F4X6</accession>
<dbReference type="PANTHER" id="PTHR30354:SF7">
    <property type="entry name" value="BLL7963 PROTEIN"/>
    <property type="match status" value="1"/>
</dbReference>
<dbReference type="Proteomes" id="UP000596351">
    <property type="component" value="Plasmid p4"/>
</dbReference>
<feature type="transmembrane region" description="Helical" evidence="1">
    <location>
        <begin position="145"/>
        <end position="164"/>
    </location>
</feature>
<evidence type="ECO:0000313" key="2">
    <source>
        <dbReference type="EMBL" id="QRF54781.1"/>
    </source>
</evidence>
<feature type="transmembrane region" description="Helical" evidence="1">
    <location>
        <begin position="21"/>
        <end position="46"/>
    </location>
</feature>
<name>A0ABX7F4X6_9HYPH</name>
<evidence type="ECO:0000313" key="3">
    <source>
        <dbReference type="Proteomes" id="UP000596351"/>
    </source>
</evidence>
<keyword evidence="3" id="KW-1185">Reference proteome</keyword>
<geneLocation type="plasmid" evidence="2 3">
    <name>p4</name>
</geneLocation>
<evidence type="ECO:0000256" key="1">
    <source>
        <dbReference type="SAM" id="Phobius"/>
    </source>
</evidence>
<keyword evidence="2" id="KW-0614">Plasmid</keyword>
<dbReference type="InterPro" id="IPR003474">
    <property type="entry name" value="Glcn_transporter"/>
</dbReference>
<reference evidence="2 3" key="1">
    <citation type="submission" date="2018-09" db="EMBL/GenBank/DDBJ databases">
        <title>Rhizobium sp. MAE2-X.</title>
        <authorList>
            <person name="Lee Y."/>
            <person name="Jeon C.O."/>
        </authorList>
    </citation>
    <scope>NUCLEOTIDE SEQUENCE [LARGE SCALE GENOMIC DNA]</scope>
    <source>
        <strain evidence="2 3">MAE2-X</strain>
        <plasmid evidence="2 3">p4</plasmid>
    </source>
</reference>
<keyword evidence="1" id="KW-1133">Transmembrane helix</keyword>